<dbReference type="PRINTS" id="PR00039">
    <property type="entry name" value="HTHLYSR"/>
</dbReference>
<name>A0ABU6FDF8_9ACTN</name>
<evidence type="ECO:0000256" key="4">
    <source>
        <dbReference type="ARBA" id="ARBA00023163"/>
    </source>
</evidence>
<dbReference type="SUPFAM" id="SSF53850">
    <property type="entry name" value="Periplasmic binding protein-like II"/>
    <property type="match status" value="1"/>
</dbReference>
<dbReference type="Gene3D" id="1.10.10.10">
    <property type="entry name" value="Winged helix-like DNA-binding domain superfamily/Winged helix DNA-binding domain"/>
    <property type="match status" value="1"/>
</dbReference>
<feature type="domain" description="HTH lysR-type" evidence="5">
    <location>
        <begin position="3"/>
        <end position="60"/>
    </location>
</feature>
<dbReference type="Pfam" id="PF00126">
    <property type="entry name" value="HTH_1"/>
    <property type="match status" value="1"/>
</dbReference>
<dbReference type="Gene3D" id="3.40.190.290">
    <property type="match status" value="1"/>
</dbReference>
<comment type="similarity">
    <text evidence="1">Belongs to the LysR transcriptional regulatory family.</text>
</comment>
<dbReference type="NCBIfam" id="NF008416">
    <property type="entry name" value="PRK11242.1"/>
    <property type="match status" value="1"/>
</dbReference>
<dbReference type="EMBL" id="JAOZYC010000157">
    <property type="protein sequence ID" value="MEB8342069.1"/>
    <property type="molecule type" value="Genomic_DNA"/>
</dbReference>
<dbReference type="Pfam" id="PF03466">
    <property type="entry name" value="LysR_substrate"/>
    <property type="match status" value="1"/>
</dbReference>
<keyword evidence="7" id="KW-1185">Reference proteome</keyword>
<evidence type="ECO:0000256" key="1">
    <source>
        <dbReference type="ARBA" id="ARBA00009437"/>
    </source>
</evidence>
<evidence type="ECO:0000259" key="5">
    <source>
        <dbReference type="PROSITE" id="PS50931"/>
    </source>
</evidence>
<dbReference type="PANTHER" id="PTHR30419">
    <property type="entry name" value="HTH-TYPE TRANSCRIPTIONAL REGULATOR YBHD"/>
    <property type="match status" value="1"/>
</dbReference>
<keyword evidence="3" id="KW-0238">DNA-binding</keyword>
<proteinExistence type="inferred from homology"/>
<keyword evidence="4" id="KW-0804">Transcription</keyword>
<reference evidence="6 7" key="1">
    <citation type="submission" date="2022-10" db="EMBL/GenBank/DDBJ databases">
        <authorList>
            <person name="Xie J."/>
            <person name="Shen N."/>
        </authorList>
    </citation>
    <scope>NUCLEOTIDE SEQUENCE [LARGE SCALE GENOMIC DNA]</scope>
    <source>
        <strain evidence="6 7">YIM65594</strain>
    </source>
</reference>
<evidence type="ECO:0000313" key="6">
    <source>
        <dbReference type="EMBL" id="MEB8342069.1"/>
    </source>
</evidence>
<dbReference type="InterPro" id="IPR000847">
    <property type="entry name" value="LysR_HTH_N"/>
</dbReference>
<evidence type="ECO:0000313" key="7">
    <source>
        <dbReference type="Proteomes" id="UP001354931"/>
    </source>
</evidence>
<dbReference type="SUPFAM" id="SSF46785">
    <property type="entry name" value="Winged helix' DNA-binding domain"/>
    <property type="match status" value="1"/>
</dbReference>
<gene>
    <name evidence="6" type="primary">cynR</name>
    <name evidence="6" type="ORF">OKJ99_31695</name>
</gene>
<dbReference type="InterPro" id="IPR005119">
    <property type="entry name" value="LysR_subst-bd"/>
</dbReference>
<dbReference type="InterPro" id="IPR036388">
    <property type="entry name" value="WH-like_DNA-bd_sf"/>
</dbReference>
<dbReference type="RefSeq" id="WP_326021393.1">
    <property type="nucleotide sequence ID" value="NZ_JAOZYC010000157.1"/>
</dbReference>
<sequence>MSVELRQVRYFMAVVEHAGFTRAAEALRISQPTLSQQVRQLERNLGVQLLDRSGRTVRPTDAGRAYLDHARRALRDLAAGERAIHDVRDLSRGHLRLGVTPTFTAYLVGPLIAALRERHPGITIAVRELTQDLLEAELLADACDLGIAFQGGQLAGIAVEPLFTEDLSLVTGDGADSARATDGPWTAADLDRLHLALLGQDFATRGRIDAYFAEHRVRPLIAVEANSLQTLIDIVQRTGLATVLPDPVTHGHPHLTPLPVDPPLPSRTAALLSRADGYRSAAADAFAGLVREHVEAHPFRPPEPQTRVIQNTH</sequence>
<accession>A0ABU6FDF8</accession>
<keyword evidence="2" id="KW-0805">Transcription regulation</keyword>
<dbReference type="InterPro" id="IPR050950">
    <property type="entry name" value="HTH-type_LysR_regulators"/>
</dbReference>
<comment type="caution">
    <text evidence="6">The sequence shown here is derived from an EMBL/GenBank/DDBJ whole genome shotgun (WGS) entry which is preliminary data.</text>
</comment>
<dbReference type="PROSITE" id="PS50931">
    <property type="entry name" value="HTH_LYSR"/>
    <property type="match status" value="1"/>
</dbReference>
<dbReference type="Proteomes" id="UP001354931">
    <property type="component" value="Unassembled WGS sequence"/>
</dbReference>
<organism evidence="6 7">
    <name type="scientific">Streptomyces endophyticus</name>
    <dbReference type="NCBI Taxonomy" id="714166"/>
    <lineage>
        <taxon>Bacteria</taxon>
        <taxon>Bacillati</taxon>
        <taxon>Actinomycetota</taxon>
        <taxon>Actinomycetes</taxon>
        <taxon>Kitasatosporales</taxon>
        <taxon>Streptomycetaceae</taxon>
        <taxon>Streptomyces</taxon>
    </lineage>
</organism>
<evidence type="ECO:0000256" key="3">
    <source>
        <dbReference type="ARBA" id="ARBA00023125"/>
    </source>
</evidence>
<evidence type="ECO:0000256" key="2">
    <source>
        <dbReference type="ARBA" id="ARBA00023015"/>
    </source>
</evidence>
<dbReference type="InterPro" id="IPR036390">
    <property type="entry name" value="WH_DNA-bd_sf"/>
</dbReference>
<protein>
    <submittedName>
        <fullName evidence="6">Transcriptional regulator CynR</fullName>
    </submittedName>
</protein>